<evidence type="ECO:0000313" key="1">
    <source>
        <dbReference type="EMBL" id="OCO87810.1"/>
    </source>
</evidence>
<comment type="caution">
    <text evidence="1">The sequence shown here is derived from an EMBL/GenBank/DDBJ whole genome shotgun (WGS) entry which is preliminary data.</text>
</comment>
<dbReference type="EMBL" id="LJEX02000057">
    <property type="protein sequence ID" value="OCO87810.1"/>
    <property type="molecule type" value="Genomic_DNA"/>
</dbReference>
<reference evidence="2" key="1">
    <citation type="submission" date="2016-04" db="EMBL/GenBank/DDBJ databases">
        <authorList>
            <person name="Osei Sekyere J."/>
            <person name="Sivertsen A."/>
            <person name="Pedersen A.T."/>
            <person name="Sundsfjord A."/>
        </authorList>
    </citation>
    <scope>NUCLEOTIDE SEQUENCE [LARGE SCALE GENOMIC DNA]</scope>
    <source>
        <strain evidence="2">945174350</strain>
    </source>
</reference>
<dbReference type="Proteomes" id="UP000050489">
    <property type="component" value="Unassembled WGS sequence"/>
</dbReference>
<dbReference type="RefSeq" id="WP_055312883.1">
    <property type="nucleotide sequence ID" value="NZ_JAFHIK010000004.1"/>
</dbReference>
<gene>
    <name evidence="1" type="ORF">AN695_0212535</name>
</gene>
<protein>
    <submittedName>
        <fullName evidence="1">Uncharacterized protein</fullName>
    </submittedName>
</protein>
<name>A0A2F0PUM5_SERMA</name>
<evidence type="ECO:0000313" key="2">
    <source>
        <dbReference type="Proteomes" id="UP000050489"/>
    </source>
</evidence>
<organism evidence="1 2">
    <name type="scientific">Serratia marcescens</name>
    <dbReference type="NCBI Taxonomy" id="615"/>
    <lineage>
        <taxon>Bacteria</taxon>
        <taxon>Pseudomonadati</taxon>
        <taxon>Pseudomonadota</taxon>
        <taxon>Gammaproteobacteria</taxon>
        <taxon>Enterobacterales</taxon>
        <taxon>Yersiniaceae</taxon>
        <taxon>Serratia</taxon>
    </lineage>
</organism>
<proteinExistence type="predicted"/>
<accession>A0A2F0PUM5</accession>
<dbReference type="AlphaFoldDB" id="A0A2F0PUM5"/>
<sequence length="172" mass="19519">MSKLITAVEPQRDQYGYWTHPDYFTPANGAEYGAPGEFEAWKEANRVTGALQWMENHATTEQIDAYESGDGDISQWEPTPPAGDGWFIGSIHDTQDGPVCYWLRPIEEDPEALKNLVEKHHTEALKREFIDAHQACEKAAYAYFCACELGEERSNAGEIYQRIRLATRRGGY</sequence>